<evidence type="ECO:0000256" key="1">
    <source>
        <dbReference type="ARBA" id="ARBA00004906"/>
    </source>
</evidence>
<dbReference type="AlphaFoldDB" id="A0A3Q2W6I0"/>
<dbReference type="InterPro" id="IPR001496">
    <property type="entry name" value="SOCS_box"/>
</dbReference>
<proteinExistence type="predicted"/>
<dbReference type="Ensembl" id="ENSHBUT00000034392.1">
    <property type="protein sequence ID" value="ENSHBUP00000016844.1"/>
    <property type="gene ID" value="ENSHBUG00000018833.1"/>
</dbReference>
<evidence type="ECO:0000313" key="6">
    <source>
        <dbReference type="Ensembl" id="ENSHBUP00000016844.1"/>
    </source>
</evidence>
<evidence type="ECO:0000256" key="3">
    <source>
        <dbReference type="ARBA" id="ARBA00023043"/>
    </source>
</evidence>
<keyword evidence="2" id="KW-0677">Repeat</keyword>
<dbReference type="RefSeq" id="XP_005928644.2">
    <property type="nucleotide sequence ID" value="XM_005928582.3"/>
</dbReference>
<dbReference type="Gene3D" id="1.25.40.20">
    <property type="entry name" value="Ankyrin repeat-containing domain"/>
    <property type="match status" value="2"/>
</dbReference>
<accession>A0A3Q2W6I0</accession>
<dbReference type="CTD" id="51666"/>
<dbReference type="PANTHER" id="PTHR24126">
    <property type="entry name" value="ANKYRIN REPEAT, PH AND SEC7 DOMAIN CONTAINING PROTEIN SECG-RELATED"/>
    <property type="match status" value="1"/>
</dbReference>
<dbReference type="Pfam" id="PF12796">
    <property type="entry name" value="Ank_2"/>
    <property type="match status" value="1"/>
</dbReference>
<keyword evidence="3 4" id="KW-0040">ANK repeat</keyword>
<protein>
    <submittedName>
        <fullName evidence="6">Ankyrin repeat and SOCS box containing 4</fullName>
    </submittedName>
</protein>
<feature type="repeat" description="ANK" evidence="4">
    <location>
        <begin position="406"/>
        <end position="438"/>
    </location>
</feature>
<dbReference type="InterPro" id="IPR002110">
    <property type="entry name" value="Ankyrin_rpt"/>
</dbReference>
<keyword evidence="7" id="KW-1185">Reference proteome</keyword>
<evidence type="ECO:0000313" key="7">
    <source>
        <dbReference type="Proteomes" id="UP000264840"/>
    </source>
</evidence>
<dbReference type="PANTHER" id="PTHR24126:SF14">
    <property type="entry name" value="ANK_REP_REGION DOMAIN-CONTAINING PROTEIN"/>
    <property type="match status" value="1"/>
</dbReference>
<dbReference type="STRING" id="8153.ENSHBUP00000016844"/>
<feature type="repeat" description="ANK" evidence="4">
    <location>
        <begin position="518"/>
        <end position="550"/>
    </location>
</feature>
<dbReference type="UniPathway" id="UPA00143"/>
<dbReference type="SUPFAM" id="SSF158235">
    <property type="entry name" value="SOCS box-like"/>
    <property type="match status" value="1"/>
</dbReference>
<name>A0A3Q2W6I0_HAPBU</name>
<dbReference type="GO" id="GO:0016567">
    <property type="term" value="P:protein ubiquitination"/>
    <property type="evidence" value="ECO:0007669"/>
    <property type="project" value="UniProtKB-UniPathway"/>
</dbReference>
<dbReference type="PROSITE" id="PS50297">
    <property type="entry name" value="ANK_REP_REGION"/>
    <property type="match status" value="4"/>
</dbReference>
<dbReference type="InterPro" id="IPR036036">
    <property type="entry name" value="SOCS_box-like_dom_sf"/>
</dbReference>
<evidence type="ECO:0000259" key="5">
    <source>
        <dbReference type="PROSITE" id="PS50225"/>
    </source>
</evidence>
<sequence>MCLTDLARRDETIVYMGPQCSRRAETQMNHVWKVFFFFMYVGIAKRYLPQTASHAFTFKKSCAYSPPPPFFLSLPCCHILKTLKGQLPVTLNKMCSHCPQFAFVSSSSFFFCMCLIQSDTHIKILELFFFSQVHKADYFLPHPLIEWIQYNALLSLDTPQHTNWSASFSFPIPLSMLSIYVHPNFSPGLFSPSDDALLSLVAPLHLLYFCLLSPCNSYGRADGVVAMVGMLESFIVNICALLSNILRALWTILASKPDDLAALGPLHRDFMEDLSPRKLAEKQLKQRFLEALQTNNAQEVLEILQTSKLDIDVVLEVEDPSMVLASYKQGYWLPGYKLEKSWAMGIHVCVMYNAVETALVLLQKGAAVNQMPNGKTPLHVACEVSNGDCVPLLLAHGAKVNSLSLSGHTPLHYCITRESVECAKQLILKGAKVNKASHNNEEDTPLHTAARFGVPELVALYLAHGASVNAVNSLQETPLMTAAFWAFDTKEQTYSQDHHLVCRLLLDYQADPNIQEADHKTALHKAAWNCDHVLIKMLLEAGADSRAMDINGCSPIQYLLKVTEVRPMAMPDLCFQLLLNYNAARIYPPQFHKVFQNCHDYPRVVEILVNSYSSLKPTRKWRAALPDDCYKRHKDFYDSLFAVCTDAPRSLLHLSRCAIRAALGSFCDRGVAQLPLPLSMKKYLLLEPEGILY</sequence>
<organism evidence="6 7">
    <name type="scientific">Haplochromis burtoni</name>
    <name type="common">Burton's mouthbrooder</name>
    <name type="synonym">Chromis burtoni</name>
    <dbReference type="NCBI Taxonomy" id="8153"/>
    <lineage>
        <taxon>Eukaryota</taxon>
        <taxon>Metazoa</taxon>
        <taxon>Chordata</taxon>
        <taxon>Craniata</taxon>
        <taxon>Vertebrata</taxon>
        <taxon>Euteleostomi</taxon>
        <taxon>Actinopterygii</taxon>
        <taxon>Neopterygii</taxon>
        <taxon>Teleostei</taxon>
        <taxon>Neoteleostei</taxon>
        <taxon>Acanthomorphata</taxon>
        <taxon>Ovalentaria</taxon>
        <taxon>Cichlomorphae</taxon>
        <taxon>Cichliformes</taxon>
        <taxon>Cichlidae</taxon>
        <taxon>African cichlids</taxon>
        <taxon>Pseudocrenilabrinae</taxon>
        <taxon>Haplochromini</taxon>
        <taxon>Haplochromis</taxon>
    </lineage>
</organism>
<dbReference type="GeneID" id="102295471"/>
<dbReference type="GeneTree" id="ENSGT00940000158874"/>
<reference evidence="6" key="1">
    <citation type="submission" date="2025-08" db="UniProtKB">
        <authorList>
            <consortium name="Ensembl"/>
        </authorList>
    </citation>
    <scope>IDENTIFICATION</scope>
</reference>
<dbReference type="GO" id="GO:0035556">
    <property type="term" value="P:intracellular signal transduction"/>
    <property type="evidence" value="ECO:0007669"/>
    <property type="project" value="InterPro"/>
</dbReference>
<dbReference type="Pfam" id="PF07525">
    <property type="entry name" value="SOCS_box"/>
    <property type="match status" value="1"/>
</dbReference>
<dbReference type="SMART" id="SM00969">
    <property type="entry name" value="SOCS_box"/>
    <property type="match status" value="1"/>
</dbReference>
<dbReference type="Pfam" id="PF13637">
    <property type="entry name" value="Ank_4"/>
    <property type="match status" value="2"/>
</dbReference>
<dbReference type="InterPro" id="IPR036770">
    <property type="entry name" value="Ankyrin_rpt-contain_sf"/>
</dbReference>
<evidence type="ECO:0000256" key="2">
    <source>
        <dbReference type="ARBA" id="ARBA00022737"/>
    </source>
</evidence>
<dbReference type="PROSITE" id="PS50088">
    <property type="entry name" value="ANK_REPEAT"/>
    <property type="match status" value="4"/>
</dbReference>
<reference evidence="6" key="2">
    <citation type="submission" date="2025-09" db="UniProtKB">
        <authorList>
            <consortium name="Ensembl"/>
        </authorList>
    </citation>
    <scope>IDENTIFICATION</scope>
</reference>
<dbReference type="Proteomes" id="UP000264840">
    <property type="component" value="Unplaced"/>
</dbReference>
<feature type="repeat" description="ANK" evidence="4">
    <location>
        <begin position="441"/>
        <end position="473"/>
    </location>
</feature>
<dbReference type="FunFam" id="1.10.750.20:FF:000001">
    <property type="entry name" value="Ankyrin repeat and SOCS box containing 1"/>
    <property type="match status" value="1"/>
</dbReference>
<dbReference type="Gene3D" id="1.10.750.20">
    <property type="entry name" value="SOCS box"/>
    <property type="match status" value="1"/>
</dbReference>
<evidence type="ECO:0000256" key="4">
    <source>
        <dbReference type="PROSITE-ProRule" id="PRU00023"/>
    </source>
</evidence>
<dbReference type="CDD" id="cd03723">
    <property type="entry name" value="SOCS_ASB4_ASB18"/>
    <property type="match status" value="1"/>
</dbReference>
<dbReference type="PROSITE" id="PS50225">
    <property type="entry name" value="SOCS"/>
    <property type="match status" value="1"/>
</dbReference>
<dbReference type="OMA" id="PIQYVLK"/>
<feature type="repeat" description="ANK" evidence="4">
    <location>
        <begin position="373"/>
        <end position="405"/>
    </location>
</feature>
<dbReference type="SMART" id="SM00248">
    <property type="entry name" value="ANK"/>
    <property type="match status" value="6"/>
</dbReference>
<dbReference type="SUPFAM" id="SSF48403">
    <property type="entry name" value="Ankyrin repeat"/>
    <property type="match status" value="1"/>
</dbReference>
<feature type="domain" description="SOCS box" evidence="5">
    <location>
        <begin position="648"/>
        <end position="684"/>
    </location>
</feature>
<comment type="pathway">
    <text evidence="1">Protein modification; protein ubiquitination.</text>
</comment>